<keyword evidence="5 8" id="KW-0560">Oxidoreductase</keyword>
<evidence type="ECO:0000313" key="9">
    <source>
        <dbReference type="Proteomes" id="UP001617669"/>
    </source>
</evidence>
<dbReference type="PANTHER" id="PTHR32303">
    <property type="entry name" value="QUINOPROTEIN ALCOHOL DEHYDROGENASE (CYTOCHROME C)"/>
    <property type="match status" value="1"/>
</dbReference>
<keyword evidence="3" id="KW-0479">Metal-binding</keyword>
<evidence type="ECO:0000256" key="1">
    <source>
        <dbReference type="ARBA" id="ARBA00001931"/>
    </source>
</evidence>
<sequence length="622" mass="68593">MCIRSVPVLFLLSFVFVATNGFAADSLQALIQDDTQWVSPRKDYYNQGYSRLNQINHRNVSRLKLAWSFSTGVQRGHEGAPLVVGKVMYVHTAFPNHVYALDLDHDRKILWAYFPKQSSDIEAILCCDNVSRGLAYGDGKILLQQNNGLLLALDSRDGHKVWEVQVNDPNIGATNTNAPYVFRDKVLTGCSGGEFGVRCFLAAYALNDGQLQWKAYSTGPDSEVLIGADFNAENPHYSALSAYENVAGGNKEGGSFRALPKEKLQFPAPDLGVKTWLKPQAAAHGWEHGGGPVWGWFSYDPKLNLVYYGTGNPSVWNPDIRPGDNKWAMTLFARDLDTGMARWGYQLTPHDEWDYDSVNELILWDHGQQKLATHFDRNGFAYTLDRRTGSLLSATKMHPFVNWATGIDLQTGIPLKDARYATHEDQETSGICPSAIGAKNMQPAAYSPQTGWFYVPLNHLCMTYEAVEAKYVSGQPWAGASLTMQPGPDGDMGAFMAWNALKAKPVWYKQEKFAVWSGALPTAGKVVFYGTLDRWFKALDARNGKELWRFQVGSGIVGNPMTYQHRGKQYVAVFSGVGGWAGIALNQGLTGDSEGAGTAGAFRELNYYNAAPGSGALNVFAL</sequence>
<dbReference type="SUPFAM" id="SSF50998">
    <property type="entry name" value="Quinoprotein alcohol dehydrogenase-like"/>
    <property type="match status" value="1"/>
</dbReference>
<dbReference type="InterPro" id="IPR017512">
    <property type="entry name" value="PQQ_MeOH/EtOH_DH"/>
</dbReference>
<organism evidence="8 9">
    <name type="scientific">Methylobacillus methanolivorans</name>
    <dbReference type="NCBI Taxonomy" id="1848927"/>
    <lineage>
        <taxon>Bacteria</taxon>
        <taxon>Pseudomonadati</taxon>
        <taxon>Pseudomonadota</taxon>
        <taxon>Betaproteobacteria</taxon>
        <taxon>Nitrosomonadales</taxon>
        <taxon>Methylophilaceae</taxon>
        <taxon>Methylobacillus</taxon>
    </lineage>
</organism>
<dbReference type="Proteomes" id="UP001617669">
    <property type="component" value="Unassembled WGS sequence"/>
</dbReference>
<gene>
    <name evidence="8" type="ORF">ACIKP9_04410</name>
</gene>
<evidence type="ECO:0000259" key="7">
    <source>
        <dbReference type="Pfam" id="PF01011"/>
    </source>
</evidence>
<keyword evidence="4" id="KW-0634">PQQ</keyword>
<dbReference type="InterPro" id="IPR001479">
    <property type="entry name" value="Quinoprotein_DH_CS"/>
</dbReference>
<proteinExistence type="inferred from homology"/>
<dbReference type="Gene3D" id="2.140.10.10">
    <property type="entry name" value="Quinoprotein alcohol dehydrogenase-like superfamily"/>
    <property type="match status" value="1"/>
</dbReference>
<comment type="similarity">
    <text evidence="2">Belongs to the bacterial PQQ dehydrogenase family.</text>
</comment>
<dbReference type="InterPro" id="IPR011047">
    <property type="entry name" value="Quinoprotein_ADH-like_sf"/>
</dbReference>
<dbReference type="Pfam" id="PF01011">
    <property type="entry name" value="PQQ"/>
    <property type="match status" value="3"/>
</dbReference>
<dbReference type="SMART" id="SM00564">
    <property type="entry name" value="PQQ"/>
    <property type="match status" value="4"/>
</dbReference>
<reference evidence="8 9" key="1">
    <citation type="submission" date="2024-11" db="EMBL/GenBank/DDBJ databases">
        <authorList>
            <person name="Kaparullina E.N."/>
            <person name="Delegan Y.A."/>
            <person name="Doronina N.V."/>
        </authorList>
    </citation>
    <scope>NUCLEOTIDE SEQUENCE [LARGE SCALE GENOMIC DNA]</scope>
    <source>
        <strain evidence="8 9">7sh_L</strain>
    </source>
</reference>
<comment type="caution">
    <text evidence="8">The sequence shown here is derived from an EMBL/GenBank/DDBJ whole genome shotgun (WGS) entry which is preliminary data.</text>
</comment>
<dbReference type="EMBL" id="JBIWXY010000001">
    <property type="protein sequence ID" value="MFJ5445463.1"/>
    <property type="molecule type" value="Genomic_DNA"/>
</dbReference>
<evidence type="ECO:0000256" key="6">
    <source>
        <dbReference type="SAM" id="SignalP"/>
    </source>
</evidence>
<dbReference type="GO" id="GO:0016491">
    <property type="term" value="F:oxidoreductase activity"/>
    <property type="evidence" value="ECO:0007669"/>
    <property type="project" value="UniProtKB-KW"/>
</dbReference>
<dbReference type="EC" id="1.1.2.-" evidence="8"/>
<dbReference type="NCBIfam" id="TIGR03075">
    <property type="entry name" value="PQQ_enz_alc_DH"/>
    <property type="match status" value="1"/>
</dbReference>
<feature type="domain" description="Pyrrolo-quinoline quinone repeat" evidence="7">
    <location>
        <begin position="37"/>
        <end position="213"/>
    </location>
</feature>
<feature type="domain" description="Pyrrolo-quinoline quinone repeat" evidence="7">
    <location>
        <begin position="515"/>
        <end position="571"/>
    </location>
</feature>
<comment type="cofactor">
    <cofactor evidence="1">
        <name>pyrroloquinoline quinone</name>
        <dbReference type="ChEBI" id="CHEBI:58442"/>
    </cofactor>
</comment>
<evidence type="ECO:0000256" key="5">
    <source>
        <dbReference type="ARBA" id="ARBA00023002"/>
    </source>
</evidence>
<evidence type="ECO:0000256" key="3">
    <source>
        <dbReference type="ARBA" id="ARBA00022723"/>
    </source>
</evidence>
<dbReference type="InterPro" id="IPR018391">
    <property type="entry name" value="PQQ_b-propeller_rpt"/>
</dbReference>
<dbReference type="RefSeq" id="WP_400879799.1">
    <property type="nucleotide sequence ID" value="NZ_JBIWXY010000001.1"/>
</dbReference>
<dbReference type="InterPro" id="IPR002372">
    <property type="entry name" value="PQQ_rpt_dom"/>
</dbReference>
<accession>A0ABW8GJC4</accession>
<protein>
    <submittedName>
        <fullName evidence="8">PQQ-dependent dehydrogenase, methanol/ethanol family</fullName>
        <ecNumber evidence="8">1.1.2.-</ecNumber>
    </submittedName>
</protein>
<evidence type="ECO:0000313" key="8">
    <source>
        <dbReference type="EMBL" id="MFJ5445463.1"/>
    </source>
</evidence>
<keyword evidence="6" id="KW-0732">Signal</keyword>
<dbReference type="PANTHER" id="PTHR32303:SF4">
    <property type="entry name" value="QUINOPROTEIN GLUCOSE DEHYDROGENASE"/>
    <property type="match status" value="1"/>
</dbReference>
<keyword evidence="9" id="KW-1185">Reference proteome</keyword>
<evidence type="ECO:0000256" key="2">
    <source>
        <dbReference type="ARBA" id="ARBA00008156"/>
    </source>
</evidence>
<feature type="signal peptide" evidence="6">
    <location>
        <begin position="1"/>
        <end position="23"/>
    </location>
</feature>
<dbReference type="PROSITE" id="PS00364">
    <property type="entry name" value="BACTERIAL_PQQ_2"/>
    <property type="match status" value="1"/>
</dbReference>
<name>A0ABW8GJC4_9PROT</name>
<evidence type="ECO:0000256" key="4">
    <source>
        <dbReference type="ARBA" id="ARBA00022891"/>
    </source>
</evidence>
<feature type="chain" id="PRO_5046166956" evidence="6">
    <location>
        <begin position="24"/>
        <end position="622"/>
    </location>
</feature>
<feature type="domain" description="Pyrrolo-quinoline quinone repeat" evidence="7">
    <location>
        <begin position="280"/>
        <end position="394"/>
    </location>
</feature>